<dbReference type="InterPro" id="IPR008007">
    <property type="entry name" value="Peptidase_M42"/>
</dbReference>
<reference evidence="9 10" key="1">
    <citation type="submission" date="2015-12" db="EMBL/GenBank/DDBJ databases">
        <title>Draft genome sequence of Acidibacillus ferrooxidans ITV001, isolated from a chalcopyrite acid mine drainage site in Brazil.</title>
        <authorList>
            <person name="Dall'Agnol H."/>
            <person name="Nancucheo I."/>
            <person name="Johnson B."/>
            <person name="Oliveira R."/>
            <person name="Leite L."/>
            <person name="Pylro V."/>
            <person name="Nunes G.L."/>
            <person name="Tzotzos G."/>
            <person name="Fernandes G.R."/>
            <person name="Dutra J."/>
            <person name="Orellana S.C."/>
            <person name="Oliveira G."/>
        </authorList>
    </citation>
    <scope>NUCLEOTIDE SEQUENCE [LARGE SCALE GENOMIC DNA]</scope>
    <source>
        <strain evidence="10">ITV01</strain>
    </source>
</reference>
<keyword evidence="4 8" id="KW-0479">Metal-binding</keyword>
<dbReference type="PANTHER" id="PTHR32481:SF7">
    <property type="entry name" value="AMINOPEPTIDASE YHFE-RELATED"/>
    <property type="match status" value="1"/>
</dbReference>
<sequence length="358" mass="38384">MERLEENLMKLIHLTGPCGFEHEVARAIYEQARMFADECRVDGLGNVWVGINGAKDGPTLMVAAHMDEVGFMVKTIEANGFLRLEQLGGHDPRTVVGQDVIVLTENGRVPGVVGTLSVHFLRYDDAARAPKFHELYVDCGATSREHAHAMGIRVGQAVAYEPSVRRIGETRIASKSLDDRAGCAVLLTALEAMDRAQLHGTVWGLFSVQEEVGLRGAKAAAAALHADVALAIDTTAASDTPPPHAPVGHGLALGQGAAIKAMDFSLISSLSVRRFLERVASERGIPVQTEVFAGIGTDAGALHMEGGAIPSGVISIPSRYTHSPIEMIDLNDLHGCYRLLLGFMEAMHSVEDFSFLSE</sequence>
<evidence type="ECO:0000256" key="8">
    <source>
        <dbReference type="PIRSR" id="PIRSR001123-2"/>
    </source>
</evidence>
<dbReference type="SUPFAM" id="SSF53187">
    <property type="entry name" value="Zn-dependent exopeptidases"/>
    <property type="match status" value="1"/>
</dbReference>
<evidence type="ECO:0000313" key="10">
    <source>
        <dbReference type="Proteomes" id="UP000053557"/>
    </source>
</evidence>
<feature type="active site" description="Proton acceptor" evidence="7">
    <location>
        <position position="210"/>
    </location>
</feature>
<evidence type="ECO:0000256" key="3">
    <source>
        <dbReference type="ARBA" id="ARBA00022670"/>
    </source>
</evidence>
<dbReference type="InterPro" id="IPR051464">
    <property type="entry name" value="Peptidase_M42_aminopept"/>
</dbReference>
<evidence type="ECO:0000256" key="6">
    <source>
        <dbReference type="PIRNR" id="PIRNR001123"/>
    </source>
</evidence>
<feature type="binding site" evidence="8">
    <location>
        <position position="178"/>
    </location>
    <ligand>
        <name>Zn(2+)</name>
        <dbReference type="ChEBI" id="CHEBI:29105"/>
        <label>2</label>
    </ligand>
</feature>
<comment type="caution">
    <text evidence="9">The sequence shown here is derived from an EMBL/GenBank/DDBJ whole genome shotgun (WGS) entry which is preliminary data.</text>
</comment>
<keyword evidence="2" id="KW-0031">Aminopeptidase</keyword>
<feature type="binding site" evidence="8">
    <location>
        <position position="211"/>
    </location>
    <ligand>
        <name>Zn(2+)</name>
        <dbReference type="ChEBI" id="CHEBI:29105"/>
        <label>2</label>
    </ligand>
</feature>
<feature type="binding site" evidence="8">
    <location>
        <position position="322"/>
    </location>
    <ligand>
        <name>Zn(2+)</name>
        <dbReference type="ChEBI" id="CHEBI:29105"/>
        <label>2</label>
    </ligand>
</feature>
<protein>
    <submittedName>
        <fullName evidence="9">Endoglucanase</fullName>
    </submittedName>
</protein>
<feature type="binding site" evidence="8">
    <location>
        <position position="178"/>
    </location>
    <ligand>
        <name>Zn(2+)</name>
        <dbReference type="ChEBI" id="CHEBI:29105"/>
        <label>1</label>
    </ligand>
</feature>
<dbReference type="Pfam" id="PF05343">
    <property type="entry name" value="Peptidase_M42"/>
    <property type="match status" value="1"/>
</dbReference>
<evidence type="ECO:0000256" key="5">
    <source>
        <dbReference type="ARBA" id="ARBA00022801"/>
    </source>
</evidence>
<dbReference type="Proteomes" id="UP000053557">
    <property type="component" value="Unassembled WGS sequence"/>
</dbReference>
<evidence type="ECO:0000313" key="9">
    <source>
        <dbReference type="EMBL" id="KUO96487.1"/>
    </source>
</evidence>
<comment type="cofactor">
    <cofactor evidence="8">
        <name>a divalent metal cation</name>
        <dbReference type="ChEBI" id="CHEBI:60240"/>
    </cofactor>
    <text evidence="8">Binds 2 divalent metal cations per subunit.</text>
</comment>
<keyword evidence="5" id="KW-0378">Hydrolase</keyword>
<dbReference type="GO" id="GO:0046872">
    <property type="term" value="F:metal ion binding"/>
    <property type="evidence" value="ECO:0007669"/>
    <property type="project" value="UniProtKB-UniRule"/>
</dbReference>
<comment type="similarity">
    <text evidence="1 6">Belongs to the peptidase M42 family.</text>
</comment>
<gene>
    <name evidence="9" type="ORF">ATW55_01005</name>
</gene>
<keyword evidence="3" id="KW-0645">Protease</keyword>
<name>A0A101XS13_9BACL</name>
<evidence type="ECO:0000256" key="7">
    <source>
        <dbReference type="PIRSR" id="PIRSR001123-1"/>
    </source>
</evidence>
<evidence type="ECO:0000256" key="4">
    <source>
        <dbReference type="ARBA" id="ARBA00022723"/>
    </source>
</evidence>
<dbReference type="SUPFAM" id="SSF101821">
    <property type="entry name" value="Aminopeptidase/glucanase lid domain"/>
    <property type="match status" value="1"/>
</dbReference>
<keyword evidence="10" id="KW-1185">Reference proteome</keyword>
<dbReference type="GO" id="GO:0006508">
    <property type="term" value="P:proteolysis"/>
    <property type="evidence" value="ECO:0007669"/>
    <property type="project" value="UniProtKB-KW"/>
</dbReference>
<dbReference type="InterPro" id="IPR023367">
    <property type="entry name" value="Peptidase_M42_dom2"/>
</dbReference>
<dbReference type="PANTHER" id="PTHR32481">
    <property type="entry name" value="AMINOPEPTIDASE"/>
    <property type="match status" value="1"/>
</dbReference>
<dbReference type="GO" id="GO:0004177">
    <property type="term" value="F:aminopeptidase activity"/>
    <property type="evidence" value="ECO:0007669"/>
    <property type="project" value="UniProtKB-UniRule"/>
</dbReference>
<dbReference type="Gene3D" id="2.40.30.40">
    <property type="entry name" value="Peptidase M42, domain 2"/>
    <property type="match status" value="1"/>
</dbReference>
<dbReference type="OrthoDB" id="9772053at2"/>
<evidence type="ECO:0000256" key="1">
    <source>
        <dbReference type="ARBA" id="ARBA00006272"/>
    </source>
</evidence>
<organism evidence="9 10">
    <name type="scientific">Ferroacidibacillus organovorans</name>
    <dbReference type="NCBI Taxonomy" id="1765683"/>
    <lineage>
        <taxon>Bacteria</taxon>
        <taxon>Bacillati</taxon>
        <taxon>Bacillota</taxon>
        <taxon>Bacilli</taxon>
        <taxon>Bacillales</taxon>
        <taxon>Alicyclobacillaceae</taxon>
        <taxon>Ferroacidibacillus</taxon>
    </lineage>
</organism>
<evidence type="ECO:0000256" key="2">
    <source>
        <dbReference type="ARBA" id="ARBA00022438"/>
    </source>
</evidence>
<proteinExistence type="inferred from homology"/>
<dbReference type="EMBL" id="LPVJ01000018">
    <property type="protein sequence ID" value="KUO96487.1"/>
    <property type="molecule type" value="Genomic_DNA"/>
</dbReference>
<dbReference type="Gene3D" id="3.40.630.10">
    <property type="entry name" value="Zn peptidases"/>
    <property type="match status" value="1"/>
</dbReference>
<dbReference type="AlphaFoldDB" id="A0A101XS13"/>
<feature type="binding site" evidence="8">
    <location>
        <position position="233"/>
    </location>
    <ligand>
        <name>Zn(2+)</name>
        <dbReference type="ChEBI" id="CHEBI:29105"/>
        <label>1</label>
    </ligand>
</feature>
<feature type="binding site" evidence="8">
    <location>
        <position position="65"/>
    </location>
    <ligand>
        <name>Zn(2+)</name>
        <dbReference type="ChEBI" id="CHEBI:29105"/>
        <label>1</label>
    </ligand>
</feature>
<accession>A0A101XS13</accession>
<dbReference type="PIRSF" id="PIRSF001123">
    <property type="entry name" value="PepA_GA"/>
    <property type="match status" value="1"/>
</dbReference>